<protein>
    <recommendedName>
        <fullName evidence="2">Aminoglycoside phosphotransferase domain-containing protein</fullName>
    </recommendedName>
</protein>
<evidence type="ECO:0000313" key="3">
    <source>
        <dbReference type="EMBL" id="KAF2664679.1"/>
    </source>
</evidence>
<gene>
    <name evidence="3" type="ORF">BT63DRAFT_429434</name>
</gene>
<dbReference type="InterPro" id="IPR002575">
    <property type="entry name" value="Aminoglycoside_PTrfase"/>
</dbReference>
<feature type="domain" description="Aminoglycoside phosphotransferase" evidence="2">
    <location>
        <begin position="76"/>
        <end position="328"/>
    </location>
</feature>
<dbReference type="PANTHER" id="PTHR21310:SF56">
    <property type="entry name" value="AMINOGLYCOSIDE PHOSPHOTRANSFERASE DOMAIN-CONTAINING PROTEIN"/>
    <property type="match status" value="1"/>
</dbReference>
<reference evidence="3" key="1">
    <citation type="journal article" date="2020" name="Stud. Mycol.">
        <title>101 Dothideomycetes genomes: a test case for predicting lifestyles and emergence of pathogens.</title>
        <authorList>
            <person name="Haridas S."/>
            <person name="Albert R."/>
            <person name="Binder M."/>
            <person name="Bloem J."/>
            <person name="Labutti K."/>
            <person name="Salamov A."/>
            <person name="Andreopoulos B."/>
            <person name="Baker S."/>
            <person name="Barry K."/>
            <person name="Bills G."/>
            <person name="Bluhm B."/>
            <person name="Cannon C."/>
            <person name="Castanera R."/>
            <person name="Culley D."/>
            <person name="Daum C."/>
            <person name="Ezra D."/>
            <person name="Gonzalez J."/>
            <person name="Henrissat B."/>
            <person name="Kuo A."/>
            <person name="Liang C."/>
            <person name="Lipzen A."/>
            <person name="Lutzoni F."/>
            <person name="Magnuson J."/>
            <person name="Mondo S."/>
            <person name="Nolan M."/>
            <person name="Ohm R."/>
            <person name="Pangilinan J."/>
            <person name="Park H.-J."/>
            <person name="Ramirez L."/>
            <person name="Alfaro M."/>
            <person name="Sun H."/>
            <person name="Tritt A."/>
            <person name="Yoshinaga Y."/>
            <person name="Zwiers L.-H."/>
            <person name="Turgeon B."/>
            <person name="Goodwin S."/>
            <person name="Spatafora J."/>
            <person name="Crous P."/>
            <person name="Grigoriev I."/>
        </authorList>
    </citation>
    <scope>NUCLEOTIDE SEQUENCE</scope>
    <source>
        <strain evidence="3">CBS 115976</strain>
    </source>
</reference>
<keyword evidence="4" id="KW-1185">Reference proteome</keyword>
<feature type="compositionally biased region" description="Basic and acidic residues" evidence="1">
    <location>
        <begin position="1"/>
        <end position="14"/>
    </location>
</feature>
<dbReference type="EMBL" id="MU004242">
    <property type="protein sequence ID" value="KAF2664679.1"/>
    <property type="molecule type" value="Genomic_DNA"/>
</dbReference>
<dbReference type="InterPro" id="IPR011009">
    <property type="entry name" value="Kinase-like_dom_sf"/>
</dbReference>
<evidence type="ECO:0000313" key="4">
    <source>
        <dbReference type="Proteomes" id="UP000799302"/>
    </source>
</evidence>
<dbReference type="AlphaFoldDB" id="A0A6A6TX83"/>
<sequence>MAEKEQAMRSHENSMDLASLSLRPNIESPPPSPTGSAVSESSTVEWNHVPFTDFQAQVLELGLEILNDSTRSSIEIERLRGGGENRVIGLKLTKPATFQQPSVVDNYVLRIPRRICDADFPHTMAQLDFAARVSSIPVPKTIKVECSKENPIQSPYLLQERIPGQSLLDAWPDFNLSQKLSVTRQIATLFQSIRAFPVSRGGIPDPKKELLPWPHQPPILRYPQCNSSGESLTGPASTALFQSPTDMLQSRLDVWMERDIKHRKPLWEMLSQGFKNLNATTGLFESEFYWYHGDFQPRNLLVAVISEEEVKITGVLDWDNSHFAPAVVAFEPPCWLWMQDYWKDASDPTPDGTEWYMTEAMLCEKAGLIPTNDDDKQIKECFEEYLQSPYVLKFAYANHAVDARRLYKMVLDGLTDQDVGEVAVKICERH</sequence>
<name>A0A6A6TX83_9PEZI</name>
<dbReference type="PANTHER" id="PTHR21310">
    <property type="entry name" value="AMINOGLYCOSIDE PHOSPHOTRANSFERASE-RELATED-RELATED"/>
    <property type="match status" value="1"/>
</dbReference>
<dbReference type="InterPro" id="IPR051678">
    <property type="entry name" value="AGP_Transferase"/>
</dbReference>
<feature type="region of interest" description="Disordered" evidence="1">
    <location>
        <begin position="1"/>
        <end position="41"/>
    </location>
</feature>
<organism evidence="3 4">
    <name type="scientific">Microthyrium microscopicum</name>
    <dbReference type="NCBI Taxonomy" id="703497"/>
    <lineage>
        <taxon>Eukaryota</taxon>
        <taxon>Fungi</taxon>
        <taxon>Dikarya</taxon>
        <taxon>Ascomycota</taxon>
        <taxon>Pezizomycotina</taxon>
        <taxon>Dothideomycetes</taxon>
        <taxon>Dothideomycetes incertae sedis</taxon>
        <taxon>Microthyriales</taxon>
        <taxon>Microthyriaceae</taxon>
        <taxon>Microthyrium</taxon>
    </lineage>
</organism>
<dbReference type="Pfam" id="PF01636">
    <property type="entry name" value="APH"/>
    <property type="match status" value="1"/>
</dbReference>
<evidence type="ECO:0000259" key="2">
    <source>
        <dbReference type="Pfam" id="PF01636"/>
    </source>
</evidence>
<dbReference type="Gene3D" id="3.90.1200.10">
    <property type="match status" value="1"/>
</dbReference>
<dbReference type="SUPFAM" id="SSF56112">
    <property type="entry name" value="Protein kinase-like (PK-like)"/>
    <property type="match status" value="1"/>
</dbReference>
<proteinExistence type="predicted"/>
<dbReference type="Proteomes" id="UP000799302">
    <property type="component" value="Unassembled WGS sequence"/>
</dbReference>
<dbReference type="OrthoDB" id="10003767at2759"/>
<evidence type="ECO:0000256" key="1">
    <source>
        <dbReference type="SAM" id="MobiDB-lite"/>
    </source>
</evidence>
<accession>A0A6A6TX83</accession>